<feature type="domain" description="KIB1-4 beta-propeller" evidence="1">
    <location>
        <begin position="2"/>
        <end position="211"/>
    </location>
</feature>
<dbReference type="Proteomes" id="UP000231279">
    <property type="component" value="Unassembled WGS sequence"/>
</dbReference>
<dbReference type="STRING" id="429701.A0A2G9H884"/>
<name>A0A2G9H884_9LAMI</name>
<reference evidence="3" key="1">
    <citation type="journal article" date="2018" name="Gigascience">
        <title>Genome assembly of the Pink Ipe (Handroanthus impetiginosus, Bignoniaceae), a highly valued, ecologically keystone Neotropical timber forest tree.</title>
        <authorList>
            <person name="Silva-Junior O.B."/>
            <person name="Grattapaglia D."/>
            <person name="Novaes E."/>
            <person name="Collevatti R.G."/>
        </authorList>
    </citation>
    <scope>NUCLEOTIDE SEQUENCE [LARGE SCALE GENOMIC DNA]</scope>
    <source>
        <strain evidence="3">cv. UFG-1</strain>
    </source>
</reference>
<dbReference type="AlphaFoldDB" id="A0A2G9H884"/>
<accession>A0A2G9H884</accession>
<dbReference type="InterPro" id="IPR050942">
    <property type="entry name" value="F-box_BR-signaling"/>
</dbReference>
<comment type="caution">
    <text evidence="2">The sequence shown here is derived from an EMBL/GenBank/DDBJ whole genome shotgun (WGS) entry which is preliminary data.</text>
</comment>
<dbReference type="InterPro" id="IPR005174">
    <property type="entry name" value="KIB1-4_b-propeller"/>
</dbReference>
<sequence length="242" mass="28274">MSPSHDKNYVVVVMYEDQKKPKLSFCRKGDQEWHDLECKDDECYDVAFCDETNMVFALGLGPFVEAWDLKERAPRKTMTILESHPRQLEEACEIFAHDLYTTHWHLAPLKGQIFFVVRYIGKCFANDGRTLVCPYQTIDFDVFRFDAERKNWIEVESLNEFALFVGGSESMMLSVEENVELEGNSIYFTDDSWDKIHENNLYGGHDMGIFKMEDGIVEPIMKKHKQKVKPPPFWISLPPIDR</sequence>
<dbReference type="EMBL" id="NKXS01002424">
    <property type="protein sequence ID" value="PIN13703.1"/>
    <property type="molecule type" value="Genomic_DNA"/>
</dbReference>
<evidence type="ECO:0000313" key="2">
    <source>
        <dbReference type="EMBL" id="PIN13703.1"/>
    </source>
</evidence>
<keyword evidence="3" id="KW-1185">Reference proteome</keyword>
<dbReference type="PANTHER" id="PTHR44259">
    <property type="entry name" value="OS07G0183000 PROTEIN-RELATED"/>
    <property type="match status" value="1"/>
</dbReference>
<proteinExistence type="predicted"/>
<dbReference type="OrthoDB" id="864946at2759"/>
<dbReference type="Pfam" id="PF03478">
    <property type="entry name" value="Beta-prop_KIB1-4"/>
    <property type="match status" value="1"/>
</dbReference>
<dbReference type="PANTHER" id="PTHR44259:SF15">
    <property type="entry name" value="F-BOX PROTEIN KIB2-RELATED"/>
    <property type="match status" value="1"/>
</dbReference>
<evidence type="ECO:0000313" key="3">
    <source>
        <dbReference type="Proteomes" id="UP000231279"/>
    </source>
</evidence>
<dbReference type="SUPFAM" id="SSF75011">
    <property type="entry name" value="3-carboxy-cis,cis-mucoante lactonizing enzyme"/>
    <property type="match status" value="1"/>
</dbReference>
<evidence type="ECO:0000259" key="1">
    <source>
        <dbReference type="Pfam" id="PF03478"/>
    </source>
</evidence>
<gene>
    <name evidence="2" type="ORF">CDL12_13672</name>
</gene>
<protein>
    <recommendedName>
        <fullName evidence="1">KIB1-4 beta-propeller domain-containing protein</fullName>
    </recommendedName>
</protein>
<organism evidence="2 3">
    <name type="scientific">Handroanthus impetiginosus</name>
    <dbReference type="NCBI Taxonomy" id="429701"/>
    <lineage>
        <taxon>Eukaryota</taxon>
        <taxon>Viridiplantae</taxon>
        <taxon>Streptophyta</taxon>
        <taxon>Embryophyta</taxon>
        <taxon>Tracheophyta</taxon>
        <taxon>Spermatophyta</taxon>
        <taxon>Magnoliopsida</taxon>
        <taxon>eudicotyledons</taxon>
        <taxon>Gunneridae</taxon>
        <taxon>Pentapetalae</taxon>
        <taxon>asterids</taxon>
        <taxon>lamiids</taxon>
        <taxon>Lamiales</taxon>
        <taxon>Bignoniaceae</taxon>
        <taxon>Crescentiina</taxon>
        <taxon>Tabebuia alliance</taxon>
        <taxon>Handroanthus</taxon>
    </lineage>
</organism>